<evidence type="ECO:0000256" key="4">
    <source>
        <dbReference type="ARBA" id="ARBA00022801"/>
    </source>
</evidence>
<feature type="region of interest" description="Disordered" evidence="11">
    <location>
        <begin position="1"/>
        <end position="41"/>
    </location>
</feature>
<evidence type="ECO:0000256" key="3">
    <source>
        <dbReference type="ARBA" id="ARBA00022741"/>
    </source>
</evidence>
<evidence type="ECO:0000256" key="6">
    <source>
        <dbReference type="ARBA" id="ARBA00022840"/>
    </source>
</evidence>
<dbReference type="InterPro" id="IPR014001">
    <property type="entry name" value="Helicase_ATP-bd"/>
</dbReference>
<evidence type="ECO:0000256" key="8">
    <source>
        <dbReference type="ARBA" id="ARBA00023242"/>
    </source>
</evidence>
<reference evidence="15" key="3">
    <citation type="submission" date="2018-12" db="EMBL/GenBank/DDBJ databases">
        <title>G10K-VGP greater horseshoe bat female genome, primary haplotype.</title>
        <authorList>
            <person name="Teeling E."/>
            <person name="Myers G."/>
            <person name="Vernes S."/>
            <person name="Pippel M."/>
            <person name="Winkler S."/>
            <person name="Fedrigo O."/>
            <person name="Rhie A."/>
            <person name="Koren S."/>
            <person name="Phillippy A."/>
            <person name="Lewin H."/>
            <person name="Damas J."/>
            <person name="Howe K."/>
            <person name="Mountcastle J."/>
            <person name="Jarvis E.D."/>
        </authorList>
    </citation>
    <scope>NUCLEOTIDE SEQUENCE [LARGE SCALE GENOMIC DNA]</scope>
</reference>
<feature type="domain" description="DEAD-box RNA helicase Q" evidence="13">
    <location>
        <begin position="43"/>
        <end position="71"/>
    </location>
</feature>
<evidence type="ECO:0000256" key="10">
    <source>
        <dbReference type="PROSITE-ProRule" id="PRU00552"/>
    </source>
</evidence>
<feature type="domain" description="Helicase ATP-binding" evidence="12">
    <location>
        <begin position="74"/>
        <end position="245"/>
    </location>
</feature>
<comment type="similarity">
    <text evidence="9">Belongs to the DEAD box helicase family. DDX47/RRP3 subfamily.</text>
</comment>
<dbReference type="EC" id="3.6.4.13" evidence="2"/>
<gene>
    <name evidence="14" type="primary">DDX47</name>
</gene>
<dbReference type="InterPro" id="IPR050079">
    <property type="entry name" value="DEAD_box_RNA_helicase"/>
</dbReference>
<accession>A0A671FEA3</accession>
<reference evidence="14" key="4">
    <citation type="submission" date="2025-08" db="UniProtKB">
        <authorList>
            <consortium name="Ensembl"/>
        </authorList>
    </citation>
    <scope>IDENTIFICATION</scope>
</reference>
<reference evidence="14 15" key="2">
    <citation type="journal article" date="2018" name="Annu Rev Anim Biosci">
        <title>Bat Biology, Genomes, and the Bat1K Project: To Generate Chromosome-Level Genomes for All Living Bat Species.</title>
        <authorList>
            <person name="Teeling E.C."/>
            <person name="Vernes S.C."/>
            <person name="Davalos L.M."/>
            <person name="Ray D.A."/>
            <person name="Gilbert M.T.P."/>
            <person name="Myers E."/>
        </authorList>
    </citation>
    <scope>NUCLEOTIDE SEQUENCE</scope>
</reference>
<keyword evidence="8" id="KW-0539">Nucleus</keyword>
<dbReference type="InterPro" id="IPR027417">
    <property type="entry name" value="P-loop_NTPase"/>
</dbReference>
<dbReference type="CDD" id="cd17954">
    <property type="entry name" value="DEADc_DDX47"/>
    <property type="match status" value="1"/>
</dbReference>
<evidence type="ECO:0000256" key="9">
    <source>
        <dbReference type="ARBA" id="ARBA00024350"/>
    </source>
</evidence>
<organism evidence="14 15">
    <name type="scientific">Rhinolophus ferrumequinum</name>
    <name type="common">Greater horseshoe bat</name>
    <dbReference type="NCBI Taxonomy" id="59479"/>
    <lineage>
        <taxon>Eukaryota</taxon>
        <taxon>Metazoa</taxon>
        <taxon>Chordata</taxon>
        <taxon>Craniata</taxon>
        <taxon>Vertebrata</taxon>
        <taxon>Euteleostomi</taxon>
        <taxon>Mammalia</taxon>
        <taxon>Eutheria</taxon>
        <taxon>Laurasiatheria</taxon>
        <taxon>Chiroptera</taxon>
        <taxon>Yinpterochiroptera</taxon>
        <taxon>Rhinolophoidea</taxon>
        <taxon>Rhinolophidae</taxon>
        <taxon>Rhinolophinae</taxon>
        <taxon>Rhinolophus</taxon>
    </lineage>
</organism>
<dbReference type="GO" id="GO:0003723">
    <property type="term" value="F:RNA binding"/>
    <property type="evidence" value="ECO:0007669"/>
    <property type="project" value="UniProtKB-KW"/>
</dbReference>
<dbReference type="PANTHER" id="PTHR47959:SF20">
    <property type="entry name" value="RNA HELICASE"/>
    <property type="match status" value="1"/>
</dbReference>
<keyword evidence="7" id="KW-0694">RNA-binding</keyword>
<evidence type="ECO:0000256" key="5">
    <source>
        <dbReference type="ARBA" id="ARBA00022806"/>
    </source>
</evidence>
<reference evidence="14" key="5">
    <citation type="submission" date="2025-09" db="UniProtKB">
        <authorList>
            <consortium name="Ensembl"/>
        </authorList>
    </citation>
    <scope>IDENTIFICATION</scope>
</reference>
<comment type="subcellular location">
    <subcellularLocation>
        <location evidence="1">Nucleus</location>
    </subcellularLocation>
</comment>
<dbReference type="PROSITE" id="PS51192">
    <property type="entry name" value="HELICASE_ATP_BIND_1"/>
    <property type="match status" value="1"/>
</dbReference>
<evidence type="ECO:0000313" key="14">
    <source>
        <dbReference type="Ensembl" id="ENSRFEP00010023895.1"/>
    </source>
</evidence>
<feature type="short sequence motif" description="Q motif" evidence="10">
    <location>
        <begin position="43"/>
        <end position="71"/>
    </location>
</feature>
<reference evidence="14 15" key="1">
    <citation type="journal article" date="2015" name="Annu Rev Anim Biosci">
        <title>The Genome 10K Project: a way forward.</title>
        <authorList>
            <person name="Koepfli K.P."/>
            <person name="Paten B."/>
            <person name="O'Brien S.J."/>
            <person name="Koepfli K.P."/>
            <person name="Paten B."/>
            <person name="Antunes A."/>
            <person name="Belov K."/>
            <person name="Bustamante C."/>
            <person name="Castoe T.A."/>
            <person name="Clawson H."/>
            <person name="Crawford A.J."/>
            <person name="Diekhans M."/>
            <person name="Distel D."/>
            <person name="Durbin R."/>
            <person name="Earl D."/>
            <person name="Fujita M.K."/>
            <person name="Gamble T."/>
            <person name="Georges A."/>
            <person name="Gemmell N."/>
            <person name="Gilbert M.T."/>
            <person name="Graves J.M."/>
            <person name="Green R.E."/>
            <person name="Hickey G."/>
            <person name="Jarvis E.D."/>
            <person name="Johnson W."/>
            <person name="Komissarov A."/>
            <person name="Korf I."/>
            <person name="Kuhn R."/>
            <person name="Larkin D.M."/>
            <person name="Lewin H."/>
            <person name="Lopez J.V."/>
            <person name="Ma J."/>
            <person name="Marques-Bonet T."/>
            <person name="Miller W."/>
            <person name="Murphy R."/>
            <person name="Pevzner P."/>
            <person name="Shapiro B."/>
            <person name="Steiner C."/>
            <person name="Tamazian G."/>
            <person name="Venkatesh B."/>
            <person name="Wang J."/>
            <person name="Wayne R."/>
            <person name="Wiley E."/>
            <person name="Yang H."/>
            <person name="Zhang G."/>
            <person name="Haussler D."/>
            <person name="Ryder O."/>
            <person name="O'Brien S.J."/>
        </authorList>
    </citation>
    <scope>NUCLEOTIDE SEQUENCE</scope>
</reference>
<evidence type="ECO:0000256" key="7">
    <source>
        <dbReference type="ARBA" id="ARBA00022884"/>
    </source>
</evidence>
<dbReference type="InterPro" id="IPR014014">
    <property type="entry name" value="RNA_helicase_DEAD_Q_motif"/>
</dbReference>
<dbReference type="Proteomes" id="UP000472240">
    <property type="component" value="Chromosome 10"/>
</dbReference>
<keyword evidence="15" id="KW-1185">Reference proteome</keyword>
<dbReference type="PROSITE" id="PS51195">
    <property type="entry name" value="Q_MOTIF"/>
    <property type="match status" value="1"/>
</dbReference>
<dbReference type="GO" id="GO:0005524">
    <property type="term" value="F:ATP binding"/>
    <property type="evidence" value="ECO:0007669"/>
    <property type="project" value="UniProtKB-KW"/>
</dbReference>
<proteinExistence type="inferred from homology"/>
<dbReference type="SMART" id="SM00487">
    <property type="entry name" value="DEXDc"/>
    <property type="match status" value="1"/>
</dbReference>
<dbReference type="Pfam" id="PF00270">
    <property type="entry name" value="DEAD"/>
    <property type="match status" value="1"/>
</dbReference>
<dbReference type="PANTHER" id="PTHR47959">
    <property type="entry name" value="ATP-DEPENDENT RNA HELICASE RHLE-RELATED"/>
    <property type="match status" value="1"/>
</dbReference>
<keyword evidence="6" id="KW-0067">ATP-binding</keyword>
<keyword evidence="3" id="KW-0547">Nucleotide-binding</keyword>
<dbReference type="GO" id="GO:0005829">
    <property type="term" value="C:cytosol"/>
    <property type="evidence" value="ECO:0007669"/>
    <property type="project" value="TreeGrafter"/>
</dbReference>
<evidence type="ECO:0000256" key="1">
    <source>
        <dbReference type="ARBA" id="ARBA00004123"/>
    </source>
</evidence>
<evidence type="ECO:0000256" key="2">
    <source>
        <dbReference type="ARBA" id="ARBA00012552"/>
    </source>
</evidence>
<evidence type="ECO:0000259" key="12">
    <source>
        <dbReference type="PROSITE" id="PS51192"/>
    </source>
</evidence>
<sequence>MTTFTGVPRAADPFPEPANDMAAPEEHDSPSEAPQPAVEEETKTFKDLGVTDVLCEACDQLGWTKPTKIQIEAIPLALQGRDIIGLAETGSGKTGAFALPILNALLETPQRLFALVLTPTRELAFQISEQFEALGSSIGVQSAVIVGGIDSMSQSLALAKKPHIVIATPGRLIDHLENTKGFNLRALKYLVMDEADRILNMDFETEVDKILKVIPRDRKTLLFSATMTKKVKFSSTSVFFLIRIEMKFNSMKTIITITIVKIEEAFCFQCSVPGFFPLGAKTAASSTEESCEMCCFV</sequence>
<name>A0A671FEA3_RHIFE</name>
<evidence type="ECO:0000313" key="15">
    <source>
        <dbReference type="Proteomes" id="UP000472240"/>
    </source>
</evidence>
<dbReference type="GO" id="GO:0005634">
    <property type="term" value="C:nucleus"/>
    <property type="evidence" value="ECO:0007669"/>
    <property type="project" value="UniProtKB-SubCell"/>
</dbReference>
<dbReference type="InterPro" id="IPR011545">
    <property type="entry name" value="DEAD/DEAH_box_helicase_dom"/>
</dbReference>
<dbReference type="FunFam" id="3.40.50.300:FF:000681">
    <property type="entry name" value="probable ATP-dependent RNA helicase DDX47"/>
    <property type="match status" value="1"/>
</dbReference>
<dbReference type="InterPro" id="IPR044765">
    <property type="entry name" value="DDX47/Rrp3_DEADc"/>
</dbReference>
<dbReference type="PROSITE" id="PS00039">
    <property type="entry name" value="DEAD_ATP_HELICASE"/>
    <property type="match status" value="1"/>
</dbReference>
<dbReference type="AlphaFoldDB" id="A0A671FEA3"/>
<dbReference type="SUPFAM" id="SSF52540">
    <property type="entry name" value="P-loop containing nucleoside triphosphate hydrolases"/>
    <property type="match status" value="1"/>
</dbReference>
<dbReference type="Ensembl" id="ENSRFET00010025987.1">
    <property type="protein sequence ID" value="ENSRFEP00010023895.1"/>
    <property type="gene ID" value="ENSRFEG00010015966.1"/>
</dbReference>
<keyword evidence="4" id="KW-0378">Hydrolase</keyword>
<protein>
    <recommendedName>
        <fullName evidence="2">RNA helicase</fullName>
        <ecNumber evidence="2">3.6.4.13</ecNumber>
    </recommendedName>
</protein>
<dbReference type="GO" id="GO:0016787">
    <property type="term" value="F:hydrolase activity"/>
    <property type="evidence" value="ECO:0007669"/>
    <property type="project" value="UniProtKB-KW"/>
</dbReference>
<evidence type="ECO:0000259" key="13">
    <source>
        <dbReference type="PROSITE" id="PS51195"/>
    </source>
</evidence>
<evidence type="ECO:0000256" key="11">
    <source>
        <dbReference type="SAM" id="MobiDB-lite"/>
    </source>
</evidence>
<keyword evidence="5" id="KW-0347">Helicase</keyword>
<dbReference type="InterPro" id="IPR000629">
    <property type="entry name" value="RNA-helicase_DEAD-box_CS"/>
</dbReference>
<dbReference type="GO" id="GO:0003724">
    <property type="term" value="F:RNA helicase activity"/>
    <property type="evidence" value="ECO:0007669"/>
    <property type="project" value="UniProtKB-EC"/>
</dbReference>
<dbReference type="Gene3D" id="3.40.50.300">
    <property type="entry name" value="P-loop containing nucleotide triphosphate hydrolases"/>
    <property type="match status" value="1"/>
</dbReference>
<dbReference type="GeneTree" id="ENSGT00940000155774"/>